<dbReference type="InterPro" id="IPR006026">
    <property type="entry name" value="Peptidase_Metallo"/>
</dbReference>
<dbReference type="GO" id="GO:0005615">
    <property type="term" value="C:extracellular space"/>
    <property type="evidence" value="ECO:0007669"/>
    <property type="project" value="TreeGrafter"/>
</dbReference>
<keyword evidence="6" id="KW-0482">Metalloprotease</keyword>
<feature type="binding site" evidence="9">
    <location>
        <position position="218"/>
    </location>
    <ligand>
        <name>Ca(2+)</name>
        <dbReference type="ChEBI" id="CHEBI:29108"/>
        <label>1</label>
    </ligand>
</feature>
<dbReference type="SUPFAM" id="SSF55486">
    <property type="entry name" value="Metalloproteases ('zincins'), catalytic domain"/>
    <property type="match status" value="1"/>
</dbReference>
<feature type="binding site" evidence="9">
    <location>
        <position position="203"/>
    </location>
    <ligand>
        <name>Zn(2+)</name>
        <dbReference type="ChEBI" id="CHEBI:29105"/>
        <label>1</label>
    </ligand>
</feature>
<accession>A0A914ZBV6</accession>
<evidence type="ECO:0000256" key="6">
    <source>
        <dbReference type="ARBA" id="ARBA00023049"/>
    </source>
</evidence>
<keyword evidence="9" id="KW-0106">Calcium</keyword>
<dbReference type="InterPro" id="IPR021190">
    <property type="entry name" value="Pept_M10A"/>
</dbReference>
<comment type="cofactor">
    <cofactor evidence="9">
        <name>Zn(2+)</name>
        <dbReference type="ChEBI" id="CHEBI:29105"/>
    </cofactor>
    <text evidence="9">Binds 2 Zn(2+) ions per subunit.</text>
</comment>
<dbReference type="WBParaSite" id="PSU_v2.g9407.t1">
    <property type="protein sequence ID" value="PSU_v2.g9407.t1"/>
    <property type="gene ID" value="PSU_v2.g9407"/>
</dbReference>
<keyword evidence="2" id="KW-0645">Protease</keyword>
<feature type="binding site" description="in inhibited form" evidence="9">
    <location>
        <position position="103"/>
    </location>
    <ligand>
        <name>Zn(2+)</name>
        <dbReference type="ChEBI" id="CHEBI:29105"/>
        <label>2</label>
        <note>catalytic</note>
    </ligand>
</feature>
<dbReference type="GO" id="GO:0031012">
    <property type="term" value="C:extracellular matrix"/>
    <property type="evidence" value="ECO:0007669"/>
    <property type="project" value="InterPro"/>
</dbReference>
<reference evidence="14" key="1">
    <citation type="submission" date="2022-11" db="UniProtKB">
        <authorList>
            <consortium name="WormBaseParasite"/>
        </authorList>
    </citation>
    <scope>IDENTIFICATION</scope>
</reference>
<keyword evidence="3 8" id="KW-0479">Metal-binding</keyword>
<dbReference type="InterPro" id="IPR036365">
    <property type="entry name" value="PGBD-like_sf"/>
</dbReference>
<feature type="binding site" evidence="9">
    <location>
        <position position="215"/>
    </location>
    <ligand>
        <name>Ca(2+)</name>
        <dbReference type="ChEBI" id="CHEBI:29108"/>
        <label>3</label>
    </ligand>
</feature>
<dbReference type="Proteomes" id="UP000887577">
    <property type="component" value="Unplaced"/>
</dbReference>
<dbReference type="InterPro" id="IPR033739">
    <property type="entry name" value="M10A_MMP"/>
</dbReference>
<evidence type="ECO:0000256" key="11">
    <source>
        <dbReference type="SAM" id="SignalP"/>
    </source>
</evidence>
<evidence type="ECO:0000256" key="5">
    <source>
        <dbReference type="ARBA" id="ARBA00022833"/>
    </source>
</evidence>
<dbReference type="SUPFAM" id="SSF47090">
    <property type="entry name" value="PGBD-like"/>
    <property type="match status" value="1"/>
</dbReference>
<dbReference type="GO" id="GO:0006508">
    <property type="term" value="P:proteolysis"/>
    <property type="evidence" value="ECO:0007669"/>
    <property type="project" value="UniProtKB-KW"/>
</dbReference>
<feature type="domain" description="Peptidase metallopeptidase" evidence="12">
    <location>
        <begin position="125"/>
        <end position="292"/>
    </location>
</feature>
<feature type="binding site" evidence="9">
    <location>
        <position position="195"/>
    </location>
    <ligand>
        <name>Ca(2+)</name>
        <dbReference type="ChEBI" id="CHEBI:29108"/>
        <label>3</label>
    </ligand>
</feature>
<feature type="binding site" evidence="8">
    <location>
        <position position="245"/>
    </location>
    <ligand>
        <name>Zn(2+)</name>
        <dbReference type="ChEBI" id="CHEBI:29105"/>
        <label>2</label>
        <note>catalytic</note>
    </ligand>
</feature>
<evidence type="ECO:0000256" key="9">
    <source>
        <dbReference type="PIRSR" id="PIRSR621190-2"/>
    </source>
</evidence>
<evidence type="ECO:0000313" key="14">
    <source>
        <dbReference type="WBParaSite" id="PSU_v2.g9407.t1"/>
    </source>
</evidence>
<evidence type="ECO:0000256" key="4">
    <source>
        <dbReference type="ARBA" id="ARBA00022801"/>
    </source>
</evidence>
<keyword evidence="11" id="KW-0732">Signal</keyword>
<feature type="signal peptide" evidence="11">
    <location>
        <begin position="1"/>
        <end position="18"/>
    </location>
</feature>
<dbReference type="InterPro" id="IPR002477">
    <property type="entry name" value="Peptidoglycan-bd-like"/>
</dbReference>
<evidence type="ECO:0000259" key="12">
    <source>
        <dbReference type="SMART" id="SM00235"/>
    </source>
</evidence>
<dbReference type="GO" id="GO:0030574">
    <property type="term" value="P:collagen catabolic process"/>
    <property type="evidence" value="ECO:0007669"/>
    <property type="project" value="TreeGrafter"/>
</dbReference>
<evidence type="ECO:0000256" key="1">
    <source>
        <dbReference type="ARBA" id="ARBA00010370"/>
    </source>
</evidence>
<feature type="binding site" evidence="9">
    <location>
        <position position="188"/>
    </location>
    <ligand>
        <name>Zn(2+)</name>
        <dbReference type="ChEBI" id="CHEBI:29105"/>
        <label>1</label>
    </ligand>
</feature>
<feature type="binding site" evidence="9">
    <location>
        <position position="190"/>
    </location>
    <ligand>
        <name>Zn(2+)</name>
        <dbReference type="ChEBI" id="CHEBI:29105"/>
        <label>1</label>
    </ligand>
</feature>
<dbReference type="SMART" id="SM00235">
    <property type="entry name" value="ZnMc"/>
    <property type="match status" value="1"/>
</dbReference>
<evidence type="ECO:0000313" key="13">
    <source>
        <dbReference type="Proteomes" id="UP000887577"/>
    </source>
</evidence>
<dbReference type="AlphaFoldDB" id="A0A914ZBV6"/>
<dbReference type="GO" id="GO:0030198">
    <property type="term" value="P:extracellular matrix organization"/>
    <property type="evidence" value="ECO:0007669"/>
    <property type="project" value="TreeGrafter"/>
</dbReference>
<name>A0A914ZBV6_9BILA</name>
<feature type="chain" id="PRO_5037309625" evidence="11">
    <location>
        <begin position="19"/>
        <end position="312"/>
    </location>
</feature>
<feature type="binding site" evidence="9">
    <location>
        <position position="144"/>
    </location>
    <ligand>
        <name>Ca(2+)</name>
        <dbReference type="ChEBI" id="CHEBI:29108"/>
        <label>1</label>
    </ligand>
</feature>
<protein>
    <submittedName>
        <fullName evidence="14">Peptidase metallopeptidase domain-containing protein</fullName>
    </submittedName>
</protein>
<feature type="binding site" evidence="9">
    <location>
        <position position="213"/>
    </location>
    <ligand>
        <name>Zn(2+)</name>
        <dbReference type="ChEBI" id="CHEBI:29105"/>
        <label>1</label>
    </ligand>
</feature>
<dbReference type="GO" id="GO:0004222">
    <property type="term" value="F:metalloendopeptidase activity"/>
    <property type="evidence" value="ECO:0007669"/>
    <property type="project" value="InterPro"/>
</dbReference>
<dbReference type="PIRSF" id="PIRSF001191">
    <property type="entry name" value="Peptidase_M10A_matrix"/>
    <property type="match status" value="1"/>
</dbReference>
<feature type="binding site" evidence="9">
    <location>
        <position position="259"/>
    </location>
    <ligand>
        <name>Zn(2+)</name>
        <dbReference type="ChEBI" id="CHEBI:29105"/>
        <label>2</label>
        <note>catalytic</note>
    </ligand>
</feature>
<dbReference type="CDD" id="cd04278">
    <property type="entry name" value="ZnMc_MMP"/>
    <property type="match status" value="1"/>
</dbReference>
<evidence type="ECO:0000256" key="10">
    <source>
        <dbReference type="PIRSR" id="PIRSR621190-5"/>
    </source>
</evidence>
<sequence>MKAAAFLLLLLFLPEICGVDIIKGLWQAGRRLKKEFAPVSDEKAKEYLEKYGYNKVAASVRGLVSDFRNEVNEAVKEFQEFAGLPVTGVLDIKTKQKMAQPRCGVNDVQALTSGRGIRVMGITESTFKWPKKSITYSIENTSPDLSRRDAERAIRKAFDTWSKVVPLDFSEVSSGSADIKIRFASGYHNDPWSFDGKGGTLAHATFPPNGQLHFDEDENWTYKNAEDIMNGATDLYAVAIHESGHTLGLDHSRDESSIMAPFYHQTVDDNGRYITPELTSGDIDKIQKLYGSRGGLSSTFSRVKSFFHGFGR</sequence>
<evidence type="ECO:0000256" key="7">
    <source>
        <dbReference type="PIRSR" id="PIRSR001191-1"/>
    </source>
</evidence>
<dbReference type="Pfam" id="PF00413">
    <property type="entry name" value="Peptidase_M10"/>
    <property type="match status" value="1"/>
</dbReference>
<dbReference type="PANTHER" id="PTHR10201:SF329">
    <property type="entry name" value="MATRIX METALLOPROTEINASE-C"/>
    <property type="match status" value="1"/>
</dbReference>
<feature type="active site" evidence="7">
    <location>
        <position position="242"/>
    </location>
</feature>
<comment type="similarity">
    <text evidence="1">Belongs to the peptidase M10A family.</text>
</comment>
<feature type="binding site" evidence="9">
    <location>
        <position position="196"/>
    </location>
    <ligand>
        <name>Ca(2+)</name>
        <dbReference type="ChEBI" id="CHEBI:29108"/>
        <label>3</label>
    </ligand>
</feature>
<feature type="binding site" evidence="9">
    <location>
        <position position="178"/>
    </location>
    <ligand>
        <name>Ca(2+)</name>
        <dbReference type="ChEBI" id="CHEBI:29108"/>
        <label>2</label>
    </ligand>
</feature>
<feature type="short sequence motif" description="Cysteine switch" evidence="10">
    <location>
        <begin position="101"/>
        <end position="108"/>
    </location>
</feature>
<dbReference type="PRINTS" id="PR00138">
    <property type="entry name" value="MATRIXIN"/>
</dbReference>
<evidence type="ECO:0000256" key="8">
    <source>
        <dbReference type="PIRSR" id="PIRSR001191-2"/>
    </source>
</evidence>
<keyword evidence="13" id="KW-1185">Reference proteome</keyword>
<dbReference type="Pfam" id="PF01471">
    <property type="entry name" value="PG_binding_1"/>
    <property type="match status" value="1"/>
</dbReference>
<dbReference type="Gene3D" id="3.40.390.10">
    <property type="entry name" value="Collagenase (Catalytic Domain)"/>
    <property type="match status" value="1"/>
</dbReference>
<dbReference type="InterPro" id="IPR001818">
    <property type="entry name" value="Pept_M10_metallopeptidase"/>
</dbReference>
<keyword evidence="4" id="KW-0378">Hydrolase</keyword>
<dbReference type="GO" id="GO:0008270">
    <property type="term" value="F:zinc ion binding"/>
    <property type="evidence" value="ECO:0007669"/>
    <property type="project" value="InterPro"/>
</dbReference>
<feature type="binding site" evidence="8">
    <location>
        <position position="241"/>
    </location>
    <ligand>
        <name>Zn(2+)</name>
        <dbReference type="ChEBI" id="CHEBI:29105"/>
        <label>2</label>
        <note>catalytic</note>
    </ligand>
</feature>
<proteinExistence type="inferred from homology"/>
<feature type="binding site" evidence="8">
    <location>
        <position position="251"/>
    </location>
    <ligand>
        <name>Zn(2+)</name>
        <dbReference type="ChEBI" id="CHEBI:29105"/>
        <label>2</label>
        <note>catalytic</note>
    </ligand>
</feature>
<dbReference type="PANTHER" id="PTHR10201">
    <property type="entry name" value="MATRIX METALLOPROTEINASE"/>
    <property type="match status" value="1"/>
</dbReference>
<keyword evidence="5 8" id="KW-0862">Zinc</keyword>
<evidence type="ECO:0000256" key="3">
    <source>
        <dbReference type="ARBA" id="ARBA00022723"/>
    </source>
</evidence>
<dbReference type="InterPro" id="IPR024079">
    <property type="entry name" value="MetalloPept_cat_dom_sf"/>
</dbReference>
<feature type="binding site" evidence="9">
    <location>
        <position position="218"/>
    </location>
    <ligand>
        <name>Ca(2+)</name>
        <dbReference type="ChEBI" id="CHEBI:29108"/>
        <label>3</label>
    </ligand>
</feature>
<organism evidence="13 14">
    <name type="scientific">Panagrolaimus superbus</name>
    <dbReference type="NCBI Taxonomy" id="310955"/>
    <lineage>
        <taxon>Eukaryota</taxon>
        <taxon>Metazoa</taxon>
        <taxon>Ecdysozoa</taxon>
        <taxon>Nematoda</taxon>
        <taxon>Chromadorea</taxon>
        <taxon>Rhabditida</taxon>
        <taxon>Tylenchina</taxon>
        <taxon>Panagrolaimomorpha</taxon>
        <taxon>Panagrolaimoidea</taxon>
        <taxon>Panagrolaimidae</taxon>
        <taxon>Panagrolaimus</taxon>
    </lineage>
</organism>
<evidence type="ECO:0000256" key="2">
    <source>
        <dbReference type="ARBA" id="ARBA00022670"/>
    </source>
</evidence>
<comment type="cofactor">
    <cofactor evidence="9">
        <name>Ca(2+)</name>
        <dbReference type="ChEBI" id="CHEBI:29108"/>
    </cofactor>
    <text evidence="9">Can bind about 5 Ca(2+) ions per subunit.</text>
</comment>